<gene>
    <name evidence="16" type="ORF">OYT1_ch0177</name>
</gene>
<dbReference type="InterPro" id="IPR003122">
    <property type="entry name" value="Tar_rcpt_lig-bd"/>
</dbReference>
<dbReference type="GO" id="GO:0007165">
    <property type="term" value="P:signal transduction"/>
    <property type="evidence" value="ECO:0007669"/>
    <property type="project" value="UniProtKB-KW"/>
</dbReference>
<dbReference type="FunFam" id="3.30.450.20:FF:000046">
    <property type="entry name" value="Aerotaxis sensor receptor"/>
    <property type="match status" value="1"/>
</dbReference>
<dbReference type="PANTHER" id="PTHR32089">
    <property type="entry name" value="METHYL-ACCEPTING CHEMOTAXIS PROTEIN MCPB"/>
    <property type="match status" value="1"/>
</dbReference>
<keyword evidence="3" id="KW-0488">Methylation</keyword>
<dbReference type="Pfam" id="PF02203">
    <property type="entry name" value="TarH"/>
    <property type="match status" value="1"/>
</dbReference>
<evidence type="ECO:0000256" key="2">
    <source>
        <dbReference type="ARBA" id="ARBA00022475"/>
    </source>
</evidence>
<evidence type="ECO:0000259" key="13">
    <source>
        <dbReference type="PROSITE" id="PS50111"/>
    </source>
</evidence>
<dbReference type="PRINTS" id="PR00260">
    <property type="entry name" value="CHEMTRNSDUCR"/>
</dbReference>
<dbReference type="InterPro" id="IPR004090">
    <property type="entry name" value="Chemotax_Me-accpt_rcpt"/>
</dbReference>
<dbReference type="PROSITE" id="PS50111">
    <property type="entry name" value="CHEMOTAXIS_TRANSDUC_2"/>
    <property type="match status" value="1"/>
</dbReference>
<accession>A0A2Z6G8G3</accession>
<dbReference type="InterPro" id="IPR000014">
    <property type="entry name" value="PAS"/>
</dbReference>
<dbReference type="SUPFAM" id="SSF55785">
    <property type="entry name" value="PYP-like sensor domain (PAS domain)"/>
    <property type="match status" value="1"/>
</dbReference>
<feature type="transmembrane region" description="Helical" evidence="12">
    <location>
        <begin position="158"/>
        <end position="177"/>
    </location>
</feature>
<reference evidence="16 17" key="1">
    <citation type="submission" date="2018-06" db="EMBL/GenBank/DDBJ databases">
        <title>OYT1 Genome Sequencing.</title>
        <authorList>
            <person name="Kato S."/>
            <person name="Itoh T."/>
            <person name="Ohkuma M."/>
        </authorList>
    </citation>
    <scope>NUCLEOTIDE SEQUENCE [LARGE SCALE GENOMIC DNA]</scope>
    <source>
        <strain evidence="16 17">OYT1</strain>
    </source>
</reference>
<name>A0A2Z6G8G3_9PROT</name>
<keyword evidence="5" id="KW-0997">Cell inner membrane</keyword>
<evidence type="ECO:0000256" key="10">
    <source>
        <dbReference type="ARBA" id="ARBA00029447"/>
    </source>
</evidence>
<dbReference type="PANTHER" id="PTHR32089:SF112">
    <property type="entry name" value="LYSOZYME-LIKE PROTEIN-RELATED"/>
    <property type="match status" value="1"/>
</dbReference>
<dbReference type="AlphaFoldDB" id="A0A2Z6G8G3"/>
<dbReference type="GO" id="GO:0004888">
    <property type="term" value="F:transmembrane signaling receptor activity"/>
    <property type="evidence" value="ECO:0007669"/>
    <property type="project" value="InterPro"/>
</dbReference>
<dbReference type="EMBL" id="AP018738">
    <property type="protein sequence ID" value="BBE49752.1"/>
    <property type="molecule type" value="Genomic_DNA"/>
</dbReference>
<proteinExistence type="inferred from homology"/>
<keyword evidence="17" id="KW-1185">Reference proteome</keyword>
<keyword evidence="6 12" id="KW-0812">Transmembrane</keyword>
<evidence type="ECO:0000259" key="15">
    <source>
        <dbReference type="PROSITE" id="PS50885"/>
    </source>
</evidence>
<evidence type="ECO:0000256" key="8">
    <source>
        <dbReference type="ARBA" id="ARBA00023136"/>
    </source>
</evidence>
<dbReference type="Pfam" id="PF08447">
    <property type="entry name" value="PAS_3"/>
    <property type="match status" value="1"/>
</dbReference>
<dbReference type="Proteomes" id="UP000033070">
    <property type="component" value="Chromosome"/>
</dbReference>
<dbReference type="InterPro" id="IPR003660">
    <property type="entry name" value="HAMP_dom"/>
</dbReference>
<dbReference type="FunFam" id="1.10.287.950:FF:000001">
    <property type="entry name" value="Methyl-accepting chemotaxis sensory transducer"/>
    <property type="match status" value="1"/>
</dbReference>
<keyword evidence="9 11" id="KW-0807">Transducer</keyword>
<dbReference type="GO" id="GO:0052131">
    <property type="term" value="P:positive aerotaxis"/>
    <property type="evidence" value="ECO:0007669"/>
    <property type="project" value="UniProtKB-ARBA"/>
</dbReference>
<dbReference type="SMART" id="SM00304">
    <property type="entry name" value="HAMP"/>
    <property type="match status" value="1"/>
</dbReference>
<evidence type="ECO:0000256" key="6">
    <source>
        <dbReference type="ARBA" id="ARBA00022692"/>
    </source>
</evidence>
<feature type="transmembrane region" description="Helical" evidence="12">
    <location>
        <begin position="345"/>
        <end position="365"/>
    </location>
</feature>
<dbReference type="Gene3D" id="1.10.287.950">
    <property type="entry name" value="Methyl-accepting chemotaxis protein"/>
    <property type="match status" value="1"/>
</dbReference>
<dbReference type="GO" id="GO:0005886">
    <property type="term" value="C:plasma membrane"/>
    <property type="evidence" value="ECO:0007669"/>
    <property type="project" value="UniProtKB-SubCell"/>
</dbReference>
<dbReference type="PROSITE" id="PS50885">
    <property type="entry name" value="HAMP"/>
    <property type="match status" value="1"/>
</dbReference>
<keyword evidence="8 12" id="KW-0472">Membrane</keyword>
<evidence type="ECO:0000256" key="3">
    <source>
        <dbReference type="ARBA" id="ARBA00022481"/>
    </source>
</evidence>
<keyword evidence="2" id="KW-1003">Cell membrane</keyword>
<feature type="domain" description="Methyl-accepting transducer" evidence="13">
    <location>
        <begin position="423"/>
        <end position="659"/>
    </location>
</feature>
<sequence>MKNNQPVTRNEIAFPTGKYLVSKTDLKGAISYVNDAFIEISGFERDELLGSNHNMVRHPDMPPQAFEDMWRHLKQGKPWRGLVKNRAKNGDFYWVDAFVVPVKKNGQPVGYMSVRSEPTRLKINETEALYRQLSSSRAAFNSDKGSRLFKLLSIRTRLGLVMSLTVLITVIGAFLGLSRLSQSNQILEMAYRDDLTPQHQIDVAMALMDGAYKHIALGLQHEPGTRNAALHEHPLSKHLNKITDKSAELSRLGEALLRQEDSRAHALAEEYARVLDDYLKKGLAPAEAALRAGDYPRANEIMLKVVAPLYEQAKEHASALEAYIEQRGIQRREVAKADYRSVVQVSIWGALLCLLVNLLASQWLAGSILKPLRKITQHFDMLSEGVLTEEIDTHRHDEIGALSISLAVMQINLKAMLNAIHDASLLIEQKSVALGNKLGDVVQASNKQAEQVASVAATTEELTQSASEVADGAAHALQRAASSRELVVGSNTSINQSMEANTKVVEAVRSSGKTIGELDQIIQRIGTITKAIKDIANKTNLLALNAAIEAARAGEVGRGFAVVADEIRNLATHTTNCTISITGMVSEIQTVTQLAVDSMNLAVSEVGEGVGKMQQSVQGLAQISEASVEVRDVSQQISLAARQQSEASMEVAQKMEQLAELVQGNKNDIGQTWMMMAHLLSTSDQMNNLVSQFELNNSR</sequence>
<dbReference type="CDD" id="cd11386">
    <property type="entry name" value="MCP_signal"/>
    <property type="match status" value="1"/>
</dbReference>
<evidence type="ECO:0000313" key="16">
    <source>
        <dbReference type="EMBL" id="BBE49752.1"/>
    </source>
</evidence>
<keyword evidence="7 12" id="KW-1133">Transmembrane helix</keyword>
<dbReference type="CDD" id="cd06225">
    <property type="entry name" value="HAMP"/>
    <property type="match status" value="1"/>
</dbReference>
<organism evidence="16 17">
    <name type="scientific">Ferriphaselus amnicola</name>
    <dbReference type="NCBI Taxonomy" id="1188319"/>
    <lineage>
        <taxon>Bacteria</taxon>
        <taxon>Pseudomonadati</taxon>
        <taxon>Pseudomonadota</taxon>
        <taxon>Betaproteobacteria</taxon>
        <taxon>Nitrosomonadales</taxon>
        <taxon>Gallionellaceae</taxon>
        <taxon>Ferriphaselus</taxon>
    </lineage>
</organism>
<dbReference type="STRING" id="1188319.OYT1_00576"/>
<feature type="domain" description="PAS" evidence="14">
    <location>
        <begin position="25"/>
        <end position="60"/>
    </location>
</feature>
<evidence type="ECO:0000259" key="14">
    <source>
        <dbReference type="PROSITE" id="PS50112"/>
    </source>
</evidence>
<dbReference type="RefSeq" id="WP_062625784.1">
    <property type="nucleotide sequence ID" value="NZ_AP018738.1"/>
</dbReference>
<dbReference type="InterPro" id="IPR035965">
    <property type="entry name" value="PAS-like_dom_sf"/>
</dbReference>
<evidence type="ECO:0000256" key="9">
    <source>
        <dbReference type="ARBA" id="ARBA00023224"/>
    </source>
</evidence>
<dbReference type="SUPFAM" id="SSF58104">
    <property type="entry name" value="Methyl-accepting chemotaxis protein (MCP) signaling domain"/>
    <property type="match status" value="1"/>
</dbReference>
<evidence type="ECO:0000256" key="12">
    <source>
        <dbReference type="SAM" id="Phobius"/>
    </source>
</evidence>
<comment type="subcellular location">
    <subcellularLocation>
        <location evidence="1">Cell inner membrane</location>
        <topology evidence="1">Multi-pass membrane protein</topology>
    </subcellularLocation>
</comment>
<evidence type="ECO:0000256" key="4">
    <source>
        <dbReference type="ARBA" id="ARBA00022500"/>
    </source>
</evidence>
<keyword evidence="16" id="KW-0675">Receptor</keyword>
<dbReference type="KEGG" id="fam:OYT1_ch0177"/>
<dbReference type="NCBIfam" id="TIGR00229">
    <property type="entry name" value="sensory_box"/>
    <property type="match status" value="1"/>
</dbReference>
<feature type="domain" description="HAMP" evidence="15">
    <location>
        <begin position="366"/>
        <end position="418"/>
    </location>
</feature>
<comment type="similarity">
    <text evidence="10">Belongs to the methyl-accepting chemotaxis (MCP) protein family.</text>
</comment>
<evidence type="ECO:0000313" key="17">
    <source>
        <dbReference type="Proteomes" id="UP000033070"/>
    </source>
</evidence>
<dbReference type="Gene3D" id="3.30.450.20">
    <property type="entry name" value="PAS domain"/>
    <property type="match status" value="1"/>
</dbReference>
<dbReference type="PROSITE" id="PS50112">
    <property type="entry name" value="PAS"/>
    <property type="match status" value="1"/>
</dbReference>
<evidence type="ECO:0000256" key="7">
    <source>
        <dbReference type="ARBA" id="ARBA00022989"/>
    </source>
</evidence>
<keyword evidence="4" id="KW-0145">Chemotaxis</keyword>
<dbReference type="Pfam" id="PF00015">
    <property type="entry name" value="MCPsignal"/>
    <property type="match status" value="1"/>
</dbReference>
<evidence type="ECO:0000256" key="11">
    <source>
        <dbReference type="PROSITE-ProRule" id="PRU00284"/>
    </source>
</evidence>
<dbReference type="SMART" id="SM00283">
    <property type="entry name" value="MA"/>
    <property type="match status" value="1"/>
</dbReference>
<protein>
    <submittedName>
        <fullName evidence="16">Aerotaxis receptor</fullName>
    </submittedName>
</protein>
<dbReference type="SMART" id="SM00091">
    <property type="entry name" value="PAS"/>
    <property type="match status" value="1"/>
</dbReference>
<evidence type="ECO:0000256" key="1">
    <source>
        <dbReference type="ARBA" id="ARBA00004429"/>
    </source>
</evidence>
<dbReference type="InterPro" id="IPR004089">
    <property type="entry name" value="MCPsignal_dom"/>
</dbReference>
<dbReference type="CDD" id="cd00130">
    <property type="entry name" value="PAS"/>
    <property type="match status" value="1"/>
</dbReference>
<evidence type="ECO:0000256" key="5">
    <source>
        <dbReference type="ARBA" id="ARBA00022519"/>
    </source>
</evidence>
<dbReference type="Pfam" id="PF00672">
    <property type="entry name" value="HAMP"/>
    <property type="match status" value="1"/>
</dbReference>
<dbReference type="InterPro" id="IPR013655">
    <property type="entry name" value="PAS_fold_3"/>
</dbReference>